<dbReference type="Proteomes" id="UP001586593">
    <property type="component" value="Unassembled WGS sequence"/>
</dbReference>
<evidence type="ECO:0000313" key="2">
    <source>
        <dbReference type="EMBL" id="KAL1846077.1"/>
    </source>
</evidence>
<organism evidence="2 3">
    <name type="scientific">Phialemonium thermophilum</name>
    <dbReference type="NCBI Taxonomy" id="223376"/>
    <lineage>
        <taxon>Eukaryota</taxon>
        <taxon>Fungi</taxon>
        <taxon>Dikarya</taxon>
        <taxon>Ascomycota</taxon>
        <taxon>Pezizomycotina</taxon>
        <taxon>Sordariomycetes</taxon>
        <taxon>Sordariomycetidae</taxon>
        <taxon>Cephalothecales</taxon>
        <taxon>Cephalothecaceae</taxon>
        <taxon>Phialemonium</taxon>
    </lineage>
</organism>
<protein>
    <submittedName>
        <fullName evidence="2">Uncharacterized protein</fullName>
    </submittedName>
</protein>
<reference evidence="2 3" key="1">
    <citation type="journal article" date="2024" name="Commun. Biol.">
        <title>Comparative genomic analysis of thermophilic fungi reveals convergent evolutionary adaptations and gene losses.</title>
        <authorList>
            <person name="Steindorff A.S."/>
            <person name="Aguilar-Pontes M.V."/>
            <person name="Robinson A.J."/>
            <person name="Andreopoulos B."/>
            <person name="LaButti K."/>
            <person name="Kuo A."/>
            <person name="Mondo S."/>
            <person name="Riley R."/>
            <person name="Otillar R."/>
            <person name="Haridas S."/>
            <person name="Lipzen A."/>
            <person name="Grimwood J."/>
            <person name="Schmutz J."/>
            <person name="Clum A."/>
            <person name="Reid I.D."/>
            <person name="Moisan M.C."/>
            <person name="Butler G."/>
            <person name="Nguyen T.T.M."/>
            <person name="Dewar K."/>
            <person name="Conant G."/>
            <person name="Drula E."/>
            <person name="Henrissat B."/>
            <person name="Hansel C."/>
            <person name="Singer S."/>
            <person name="Hutchinson M.I."/>
            <person name="de Vries R.P."/>
            <person name="Natvig D.O."/>
            <person name="Powell A.J."/>
            <person name="Tsang A."/>
            <person name="Grigoriev I.V."/>
        </authorList>
    </citation>
    <scope>NUCLEOTIDE SEQUENCE [LARGE SCALE GENOMIC DNA]</scope>
    <source>
        <strain evidence="2 3">ATCC 24622</strain>
    </source>
</reference>
<accession>A0ABR3VVH1</accession>
<feature type="region of interest" description="Disordered" evidence="1">
    <location>
        <begin position="130"/>
        <end position="152"/>
    </location>
</feature>
<dbReference type="EMBL" id="JAZHXJ010001058">
    <property type="protein sequence ID" value="KAL1846077.1"/>
    <property type="molecule type" value="Genomic_DNA"/>
</dbReference>
<name>A0ABR3VVH1_9PEZI</name>
<comment type="caution">
    <text evidence="2">The sequence shown here is derived from an EMBL/GenBank/DDBJ whole genome shotgun (WGS) entry which is preliminary data.</text>
</comment>
<feature type="compositionally biased region" description="Low complexity" evidence="1">
    <location>
        <begin position="133"/>
        <end position="152"/>
    </location>
</feature>
<gene>
    <name evidence="2" type="ORF">VTK73DRAFT_359</name>
</gene>
<keyword evidence="3" id="KW-1185">Reference proteome</keyword>
<sequence length="152" mass="16070">MPFCSRSRSDVMRSISCMLMPRSSTAFCSARRSSSASFTSASSLSSSSRSTAMRVSYLSVRCTASALYSSNLTLSSSMILKWLSSTAGSGVDFSRSWISRSSRAFSASRICSSSRYLALARSKARAMPSTCGASTRSASSSVASSSMASQSR</sequence>
<proteinExistence type="predicted"/>
<evidence type="ECO:0000256" key="1">
    <source>
        <dbReference type="SAM" id="MobiDB-lite"/>
    </source>
</evidence>
<evidence type="ECO:0000313" key="3">
    <source>
        <dbReference type="Proteomes" id="UP001586593"/>
    </source>
</evidence>